<dbReference type="NCBIfam" id="TIGR01926">
    <property type="entry name" value="peroxid_rel"/>
    <property type="match status" value="1"/>
</dbReference>
<dbReference type="InterPro" id="IPR010195">
    <property type="entry name" value="Uncharacterised_peroxidase-rel"/>
</dbReference>
<dbReference type="AlphaFoldDB" id="A0A853ANG2"/>
<keyword evidence="3" id="KW-1185">Reference proteome</keyword>
<dbReference type="PANTHER" id="PTHR35446:SF2">
    <property type="entry name" value="CARBOXYMUCONOLACTONE DECARBOXYLASE-LIKE DOMAIN-CONTAINING PROTEIN"/>
    <property type="match status" value="1"/>
</dbReference>
<dbReference type="PANTHER" id="PTHR35446">
    <property type="entry name" value="SI:CH211-175M2.5"/>
    <property type="match status" value="1"/>
</dbReference>
<dbReference type="InterPro" id="IPR029032">
    <property type="entry name" value="AhpD-like"/>
</dbReference>
<evidence type="ECO:0000313" key="3">
    <source>
        <dbReference type="Proteomes" id="UP000587002"/>
    </source>
</evidence>
<sequence>MTTASSVRADAVLAELRPDVRELTANVDTAVLRPDGESVLDRADRVRIALRVALVHDQPDLAGELAAELDALVGEGAADVVRDTERWAELSEEQQALLAHCELVALDPADVSVAEVGELRAQGLSTAQVVAAAQLVAATSFRVRLGRGLELAGSADAVPDAAPATTIAVGATADGCELPTPDEAFPPMRWVPWVEADSFDEALAHDPAAREACSALYNAVMTAPSELSPADRELAALAASLRTGCALSAGMHGRRQVELSGDQVTAVALAEAGPAAVPDPRQRAIVDAAAALAPTPAALTAAHLGRLRAVGLSADGVRDLVAVAAMTAWTNRLAMTLGNATTRDPDW</sequence>
<keyword evidence="2" id="KW-0575">Peroxidase</keyword>
<accession>A0A853ANG2</accession>
<dbReference type="InterPro" id="IPR003779">
    <property type="entry name" value="CMD-like"/>
</dbReference>
<dbReference type="Proteomes" id="UP000587002">
    <property type="component" value="Unassembled WGS sequence"/>
</dbReference>
<reference evidence="2 3" key="1">
    <citation type="submission" date="2020-07" db="EMBL/GenBank/DDBJ databases">
        <title>Sequencing the genomes of 1000 actinobacteria strains.</title>
        <authorList>
            <person name="Klenk H.-P."/>
        </authorList>
    </citation>
    <scope>NUCLEOTIDE SEQUENCE [LARGE SCALE GENOMIC DNA]</scope>
    <source>
        <strain evidence="2 3">DSM 44065</strain>
    </source>
</reference>
<dbReference type="SUPFAM" id="SSF69118">
    <property type="entry name" value="AhpD-like"/>
    <property type="match status" value="2"/>
</dbReference>
<dbReference type="RefSeq" id="WP_179716555.1">
    <property type="nucleotide sequence ID" value="NZ_BAABFH010000001.1"/>
</dbReference>
<keyword evidence="2" id="KW-0560">Oxidoreductase</keyword>
<dbReference type="EMBL" id="JACCFJ010000001">
    <property type="protein sequence ID" value="NYI81491.1"/>
    <property type="molecule type" value="Genomic_DNA"/>
</dbReference>
<dbReference type="GO" id="GO:0051920">
    <property type="term" value="F:peroxiredoxin activity"/>
    <property type="evidence" value="ECO:0007669"/>
    <property type="project" value="InterPro"/>
</dbReference>
<protein>
    <submittedName>
        <fullName evidence="2">Putative peroxidase-related enzyme</fullName>
    </submittedName>
</protein>
<name>A0A853ANG2_9PSEU</name>
<dbReference type="Pfam" id="PF02627">
    <property type="entry name" value="CMD"/>
    <property type="match status" value="1"/>
</dbReference>
<comment type="caution">
    <text evidence="2">The sequence shown here is derived from an EMBL/GenBank/DDBJ whole genome shotgun (WGS) entry which is preliminary data.</text>
</comment>
<evidence type="ECO:0000313" key="2">
    <source>
        <dbReference type="EMBL" id="NYI81491.1"/>
    </source>
</evidence>
<gene>
    <name evidence="2" type="ORF">HNR68_000121</name>
</gene>
<organism evidence="2 3">
    <name type="scientific">Saccharopolyspora hordei</name>
    <dbReference type="NCBI Taxonomy" id="1838"/>
    <lineage>
        <taxon>Bacteria</taxon>
        <taxon>Bacillati</taxon>
        <taxon>Actinomycetota</taxon>
        <taxon>Actinomycetes</taxon>
        <taxon>Pseudonocardiales</taxon>
        <taxon>Pseudonocardiaceae</taxon>
        <taxon>Saccharopolyspora</taxon>
    </lineage>
</organism>
<evidence type="ECO:0000259" key="1">
    <source>
        <dbReference type="Pfam" id="PF02627"/>
    </source>
</evidence>
<feature type="domain" description="Carboxymuconolactone decarboxylase-like" evidence="1">
    <location>
        <begin position="207"/>
        <end position="273"/>
    </location>
</feature>
<proteinExistence type="predicted"/>
<dbReference type="Gene3D" id="1.20.1290.10">
    <property type="entry name" value="AhpD-like"/>
    <property type="match status" value="2"/>
</dbReference>